<evidence type="ECO:0000313" key="1">
    <source>
        <dbReference type="EMBL" id="HFK97167.1"/>
    </source>
</evidence>
<organism evidence="1">
    <name type="scientific">Desulfacinum infernum</name>
    <dbReference type="NCBI Taxonomy" id="35837"/>
    <lineage>
        <taxon>Bacteria</taxon>
        <taxon>Pseudomonadati</taxon>
        <taxon>Thermodesulfobacteriota</taxon>
        <taxon>Syntrophobacteria</taxon>
        <taxon>Syntrophobacterales</taxon>
        <taxon>Syntrophobacteraceae</taxon>
        <taxon>Desulfacinum</taxon>
    </lineage>
</organism>
<evidence type="ECO:0008006" key="2">
    <source>
        <dbReference type="Google" id="ProtNLM"/>
    </source>
</evidence>
<dbReference type="AlphaFoldDB" id="A0A832A3U9"/>
<reference evidence="1" key="1">
    <citation type="journal article" date="2020" name="mSystems">
        <title>Genome- and Community-Level Interaction Insights into Carbon Utilization and Element Cycling Functions of Hydrothermarchaeota in Hydrothermal Sediment.</title>
        <authorList>
            <person name="Zhou Z."/>
            <person name="Liu Y."/>
            <person name="Xu W."/>
            <person name="Pan J."/>
            <person name="Luo Z.H."/>
            <person name="Li M."/>
        </authorList>
    </citation>
    <scope>NUCLEOTIDE SEQUENCE [LARGE SCALE GENOMIC DNA]</scope>
    <source>
        <strain evidence="1">SpSt-456</strain>
    </source>
</reference>
<accession>A0A832A3U9</accession>
<name>A0A832A3U9_9BACT</name>
<proteinExistence type="predicted"/>
<sequence>MEFSRLSAEAHAALRHYDERVSAFLRQAREAVIPGTWEKHRALPKDFLTHLEKAFMVYDQSLRFFLTHLRRAGWTVTCAPGCNHCCTQLPSGLTGVEILYLYHGASGAGIVDRMFRRSMERMEMWGEICRWDRNDSVKGSLDQRMAGRLSRYHTLNVPCPFLHAGLCSLYRHRPLACRIHFSVSPPHWCRPDHFQYANAVRFNVEPSTAVMEAFQRLDETLGLELSDLLVCGFVEFAVNVMGFRPVQWIENPH</sequence>
<dbReference type="EMBL" id="DSTK01000022">
    <property type="protein sequence ID" value="HFK97167.1"/>
    <property type="molecule type" value="Genomic_DNA"/>
</dbReference>
<protein>
    <recommendedName>
        <fullName evidence="2">YkgJ family cysteine cluster protein</fullName>
    </recommendedName>
</protein>
<comment type="caution">
    <text evidence="1">The sequence shown here is derived from an EMBL/GenBank/DDBJ whole genome shotgun (WGS) entry which is preliminary data.</text>
</comment>
<gene>
    <name evidence="1" type="ORF">ENS06_07565</name>
</gene>